<dbReference type="EnsemblMetazoa" id="XM_030988320">
    <property type="protein sequence ID" value="XP_030844180"/>
    <property type="gene ID" value="LOC582948"/>
</dbReference>
<dbReference type="PROSITE" id="PS50287">
    <property type="entry name" value="SRCR_2"/>
    <property type="match status" value="3"/>
</dbReference>
<sequence length="333" mass="36771">MTAIELKLVLCCLLCLFSVSSAIRQHEVRFVEKGSTHYPYAGRVDVFIDGAWGTICASDWDMNDAEVVCRELGYGYPYGIEVVGDPPAGTGTKCLSRVKCYGHEDLLSECEVYPTTRTSSTNDKGIVCYPPPKHEVRFMEKGSSHYPYAGRVDVYIDGAWGTICASDWDMNDAEVVCREIGLGYPYGITVVGGPPAGAGAKCLSRVKCYGHEDLLSECEVYPVTRTSSTNDKGIVCYPPPSDAGLQLKYGPDQYSGYVEVKLASGSWSPLYIYYDGWDLSLYQYISNICRQLGFGELNFWDSFEYSSTYNDIGAFVDESIPEAGKQTHIGTDF</sequence>
<dbReference type="InterPro" id="IPR036772">
    <property type="entry name" value="SRCR-like_dom_sf"/>
</dbReference>
<feature type="chain" id="PRO_5029887058" description="SRCR domain-containing protein" evidence="10">
    <location>
        <begin position="23"/>
        <end position="333"/>
    </location>
</feature>
<dbReference type="GO" id="GO:0016020">
    <property type="term" value="C:membrane"/>
    <property type="evidence" value="ECO:0007669"/>
    <property type="project" value="UniProtKB-SubCell"/>
</dbReference>
<keyword evidence="3 10" id="KW-0732">Signal</keyword>
<keyword evidence="5" id="KW-1133">Transmembrane helix</keyword>
<dbReference type="RefSeq" id="XP_030844180.1">
    <property type="nucleotide sequence ID" value="XM_030988320.1"/>
</dbReference>
<evidence type="ECO:0000256" key="8">
    <source>
        <dbReference type="ARBA" id="ARBA00023180"/>
    </source>
</evidence>
<dbReference type="SUPFAM" id="SSF56487">
    <property type="entry name" value="SRCR-like"/>
    <property type="match status" value="3"/>
</dbReference>
<feature type="disulfide bond" evidence="9">
    <location>
        <begin position="100"/>
        <end position="110"/>
    </location>
</feature>
<evidence type="ECO:0000313" key="13">
    <source>
        <dbReference type="Proteomes" id="UP000007110"/>
    </source>
</evidence>
<dbReference type="InParanoid" id="A0A7M7T056"/>
<dbReference type="PRINTS" id="PR00258">
    <property type="entry name" value="SPERACTRCPTR"/>
</dbReference>
<evidence type="ECO:0000256" key="4">
    <source>
        <dbReference type="ARBA" id="ARBA00022737"/>
    </source>
</evidence>
<dbReference type="InterPro" id="IPR001190">
    <property type="entry name" value="SRCR"/>
</dbReference>
<protein>
    <recommendedName>
        <fullName evidence="11">SRCR domain-containing protein</fullName>
    </recommendedName>
</protein>
<evidence type="ECO:0000313" key="12">
    <source>
        <dbReference type="EnsemblMetazoa" id="XP_030844180"/>
    </source>
</evidence>
<keyword evidence="13" id="KW-1185">Reference proteome</keyword>
<dbReference type="Gene3D" id="3.10.250.10">
    <property type="entry name" value="SRCR-like domain"/>
    <property type="match status" value="2"/>
</dbReference>
<dbReference type="Pfam" id="PF00530">
    <property type="entry name" value="SRCR"/>
    <property type="match status" value="2"/>
</dbReference>
<evidence type="ECO:0000256" key="5">
    <source>
        <dbReference type="ARBA" id="ARBA00022989"/>
    </source>
</evidence>
<dbReference type="KEGG" id="spu:582948"/>
<accession>A0A7M7T056</accession>
<dbReference type="FunFam" id="3.10.250.10:FF:000016">
    <property type="entry name" value="Scavenger receptor cysteine-rich protein type 12"/>
    <property type="match status" value="2"/>
</dbReference>
<dbReference type="PANTHER" id="PTHR45817:SF6">
    <property type="entry name" value="PROTEIN-LYSINE 6-OXIDASE"/>
    <property type="match status" value="1"/>
</dbReference>
<dbReference type="AlphaFoldDB" id="A0A7M7T056"/>
<keyword evidence="4" id="KW-0677">Repeat</keyword>
<proteinExistence type="predicted"/>
<dbReference type="Proteomes" id="UP000007110">
    <property type="component" value="Unassembled WGS sequence"/>
</dbReference>
<evidence type="ECO:0000256" key="6">
    <source>
        <dbReference type="ARBA" id="ARBA00023136"/>
    </source>
</evidence>
<feature type="domain" description="SRCR" evidence="11">
    <location>
        <begin position="136"/>
        <end position="237"/>
    </location>
</feature>
<dbReference type="InterPro" id="IPR050912">
    <property type="entry name" value="LOX-like_protein"/>
</dbReference>
<dbReference type="PANTHER" id="PTHR45817">
    <property type="entry name" value="LYSYL OXIDASE-LIKE-RELATED"/>
    <property type="match status" value="1"/>
</dbReference>
<evidence type="ECO:0000256" key="1">
    <source>
        <dbReference type="ARBA" id="ARBA00004167"/>
    </source>
</evidence>
<evidence type="ECO:0000256" key="7">
    <source>
        <dbReference type="ARBA" id="ARBA00023157"/>
    </source>
</evidence>
<organism evidence="12 13">
    <name type="scientific">Strongylocentrotus purpuratus</name>
    <name type="common">Purple sea urchin</name>
    <dbReference type="NCBI Taxonomy" id="7668"/>
    <lineage>
        <taxon>Eukaryota</taxon>
        <taxon>Metazoa</taxon>
        <taxon>Echinodermata</taxon>
        <taxon>Eleutherozoa</taxon>
        <taxon>Echinozoa</taxon>
        <taxon>Echinoidea</taxon>
        <taxon>Euechinoidea</taxon>
        <taxon>Echinacea</taxon>
        <taxon>Camarodonta</taxon>
        <taxon>Echinidea</taxon>
        <taxon>Strongylocentrotidae</taxon>
        <taxon>Strongylocentrotus</taxon>
    </lineage>
</organism>
<keyword evidence="8" id="KW-0325">Glycoprotein</keyword>
<evidence type="ECO:0000256" key="10">
    <source>
        <dbReference type="SAM" id="SignalP"/>
    </source>
</evidence>
<keyword evidence="6" id="KW-0472">Membrane</keyword>
<keyword evidence="7 9" id="KW-1015">Disulfide bond</keyword>
<feature type="signal peptide" evidence="10">
    <location>
        <begin position="1"/>
        <end position="22"/>
    </location>
</feature>
<keyword evidence="2" id="KW-0812">Transmembrane</keyword>
<dbReference type="GeneID" id="582948"/>
<feature type="domain" description="SRCR" evidence="11">
    <location>
        <begin position="28"/>
        <end position="129"/>
    </location>
</feature>
<comment type="caution">
    <text evidence="9">Lacks conserved residue(s) required for the propagation of feature annotation.</text>
</comment>
<feature type="disulfide bond" evidence="9">
    <location>
        <begin position="208"/>
        <end position="218"/>
    </location>
</feature>
<feature type="domain" description="SRCR" evidence="11">
    <location>
        <begin position="245"/>
        <end position="295"/>
    </location>
</feature>
<dbReference type="OrthoDB" id="536948at2759"/>
<evidence type="ECO:0000256" key="9">
    <source>
        <dbReference type="PROSITE-ProRule" id="PRU00196"/>
    </source>
</evidence>
<evidence type="ECO:0000259" key="11">
    <source>
        <dbReference type="PROSITE" id="PS50287"/>
    </source>
</evidence>
<evidence type="ECO:0000256" key="2">
    <source>
        <dbReference type="ARBA" id="ARBA00022692"/>
    </source>
</evidence>
<name>A0A7M7T056_STRPU</name>
<reference evidence="13" key="1">
    <citation type="submission" date="2015-02" db="EMBL/GenBank/DDBJ databases">
        <title>Genome sequencing for Strongylocentrotus purpuratus.</title>
        <authorList>
            <person name="Murali S."/>
            <person name="Liu Y."/>
            <person name="Vee V."/>
            <person name="English A."/>
            <person name="Wang M."/>
            <person name="Skinner E."/>
            <person name="Han Y."/>
            <person name="Muzny D.M."/>
            <person name="Worley K.C."/>
            <person name="Gibbs R.A."/>
        </authorList>
    </citation>
    <scope>NUCLEOTIDE SEQUENCE</scope>
</reference>
<evidence type="ECO:0000256" key="3">
    <source>
        <dbReference type="ARBA" id="ARBA00022729"/>
    </source>
</evidence>
<dbReference type="SMART" id="SM00202">
    <property type="entry name" value="SR"/>
    <property type="match status" value="2"/>
</dbReference>
<comment type="subcellular location">
    <subcellularLocation>
        <location evidence="1">Membrane</location>
        <topology evidence="1">Single-pass membrane protein</topology>
    </subcellularLocation>
</comment>
<reference evidence="12" key="2">
    <citation type="submission" date="2021-01" db="UniProtKB">
        <authorList>
            <consortium name="EnsemblMetazoa"/>
        </authorList>
    </citation>
    <scope>IDENTIFICATION</scope>
</reference>